<comment type="caution">
    <text evidence="5">The sequence shown here is derived from an EMBL/GenBank/DDBJ whole genome shotgun (WGS) entry which is preliminary data.</text>
</comment>
<protein>
    <submittedName>
        <fullName evidence="5">Helix-turn-helix domain-containing protein</fullName>
    </submittedName>
</protein>
<evidence type="ECO:0000256" key="2">
    <source>
        <dbReference type="ARBA" id="ARBA00023125"/>
    </source>
</evidence>
<dbReference type="InterPro" id="IPR037923">
    <property type="entry name" value="HTH-like"/>
</dbReference>
<dbReference type="PRINTS" id="PR00032">
    <property type="entry name" value="HTHARAC"/>
</dbReference>
<dbReference type="Proteomes" id="UP001597493">
    <property type="component" value="Unassembled WGS sequence"/>
</dbReference>
<evidence type="ECO:0000256" key="3">
    <source>
        <dbReference type="ARBA" id="ARBA00023163"/>
    </source>
</evidence>
<name>A0ABW5QWX6_9BACL</name>
<dbReference type="RefSeq" id="WP_379272506.1">
    <property type="nucleotide sequence ID" value="NZ_JBHUGT010000013.1"/>
</dbReference>
<evidence type="ECO:0000313" key="6">
    <source>
        <dbReference type="Proteomes" id="UP001597493"/>
    </source>
</evidence>
<evidence type="ECO:0000259" key="4">
    <source>
        <dbReference type="PROSITE" id="PS01124"/>
    </source>
</evidence>
<dbReference type="InterPro" id="IPR009057">
    <property type="entry name" value="Homeodomain-like_sf"/>
</dbReference>
<gene>
    <name evidence="5" type="ORF">ACFSW5_10660</name>
</gene>
<proteinExistence type="predicted"/>
<keyword evidence="6" id="KW-1185">Reference proteome</keyword>
<organism evidence="5 6">
    <name type="scientific">Paenibacillus thailandensis</name>
    <dbReference type="NCBI Taxonomy" id="393250"/>
    <lineage>
        <taxon>Bacteria</taxon>
        <taxon>Bacillati</taxon>
        <taxon>Bacillota</taxon>
        <taxon>Bacilli</taxon>
        <taxon>Bacillales</taxon>
        <taxon>Paenibacillaceae</taxon>
        <taxon>Paenibacillus</taxon>
    </lineage>
</organism>
<dbReference type="InterPro" id="IPR020449">
    <property type="entry name" value="Tscrpt_reg_AraC-type_HTH"/>
</dbReference>
<dbReference type="SMART" id="SM00342">
    <property type="entry name" value="HTH_ARAC"/>
    <property type="match status" value="1"/>
</dbReference>
<evidence type="ECO:0000313" key="5">
    <source>
        <dbReference type="EMBL" id="MFD2660705.1"/>
    </source>
</evidence>
<reference evidence="6" key="1">
    <citation type="journal article" date="2019" name="Int. J. Syst. Evol. Microbiol.">
        <title>The Global Catalogue of Microorganisms (GCM) 10K type strain sequencing project: providing services to taxonomists for standard genome sequencing and annotation.</title>
        <authorList>
            <consortium name="The Broad Institute Genomics Platform"/>
            <consortium name="The Broad Institute Genome Sequencing Center for Infectious Disease"/>
            <person name="Wu L."/>
            <person name="Ma J."/>
        </authorList>
    </citation>
    <scope>NUCLEOTIDE SEQUENCE [LARGE SCALE GENOMIC DNA]</scope>
    <source>
        <strain evidence="6">TISTR 1827</strain>
    </source>
</reference>
<dbReference type="SUPFAM" id="SSF46689">
    <property type="entry name" value="Homeodomain-like"/>
    <property type="match status" value="2"/>
</dbReference>
<keyword evidence="2" id="KW-0238">DNA-binding</keyword>
<dbReference type="Pfam" id="PF12833">
    <property type="entry name" value="HTH_18"/>
    <property type="match status" value="1"/>
</dbReference>
<dbReference type="InterPro" id="IPR018060">
    <property type="entry name" value="HTH_AraC"/>
</dbReference>
<dbReference type="InterPro" id="IPR050204">
    <property type="entry name" value="AraC_XylS_family_regulators"/>
</dbReference>
<keyword evidence="3" id="KW-0804">Transcription</keyword>
<keyword evidence="1" id="KW-0805">Transcription regulation</keyword>
<dbReference type="SUPFAM" id="SSF51215">
    <property type="entry name" value="Regulatory protein AraC"/>
    <property type="match status" value="1"/>
</dbReference>
<feature type="domain" description="HTH araC/xylS-type" evidence="4">
    <location>
        <begin position="95"/>
        <end position="193"/>
    </location>
</feature>
<sequence length="205" mass="23425">MPEDSDGWEFYFILFRQRHLEDLWREALRELGPLPRFEPGSPAIRLLQSVYAEARLGAIQDGYRASSLLYGFVMELMRSGFTHKHQKTSWPEAVRLAVSYIDEHYRELEGLDDIAAASGSSKYHLSRMFKASTGLSPMAYAAKVRIEKAVQLLRSTELTVEEIAREVGYANGSYFSKAFRGRTGFPPSEFRDGKELPAFNRIIFD</sequence>
<accession>A0ABW5QWX6</accession>
<dbReference type="PANTHER" id="PTHR46796">
    <property type="entry name" value="HTH-TYPE TRANSCRIPTIONAL ACTIVATOR RHAS-RELATED"/>
    <property type="match status" value="1"/>
</dbReference>
<evidence type="ECO:0000256" key="1">
    <source>
        <dbReference type="ARBA" id="ARBA00023015"/>
    </source>
</evidence>
<dbReference type="EMBL" id="JBHUMY010000011">
    <property type="protein sequence ID" value="MFD2660705.1"/>
    <property type="molecule type" value="Genomic_DNA"/>
</dbReference>
<dbReference type="Gene3D" id="1.10.10.60">
    <property type="entry name" value="Homeodomain-like"/>
    <property type="match status" value="2"/>
</dbReference>
<dbReference type="PROSITE" id="PS01124">
    <property type="entry name" value="HTH_ARAC_FAMILY_2"/>
    <property type="match status" value="1"/>
</dbReference>